<comment type="caution">
    <text evidence="6">The sequence shown here is derived from an EMBL/GenBank/DDBJ whole genome shotgun (WGS) entry which is preliminary data.</text>
</comment>
<reference evidence="6 7" key="1">
    <citation type="submission" date="2012-08" db="EMBL/GenBank/DDBJ databases">
        <title>Whole genome shotgun sequence of Kineosphaera limosa NBRC 100340.</title>
        <authorList>
            <person name="Yoshida I."/>
            <person name="Isaki S."/>
            <person name="Hosoyama A."/>
            <person name="Tsuchikane K."/>
            <person name="Katsumata H."/>
            <person name="Ando Y."/>
            <person name="Ohji S."/>
            <person name="Hamada M."/>
            <person name="Tamura T."/>
            <person name="Yamazoe A."/>
            <person name="Yamazaki S."/>
            <person name="Fujita N."/>
        </authorList>
    </citation>
    <scope>NUCLEOTIDE SEQUENCE [LARGE SCALE GENOMIC DNA]</scope>
    <source>
        <strain evidence="6 7">NBRC 100340</strain>
    </source>
</reference>
<evidence type="ECO:0000256" key="3">
    <source>
        <dbReference type="PIRSR" id="PIRSR605708-1"/>
    </source>
</evidence>
<dbReference type="GO" id="GO:0046872">
    <property type="term" value="F:metal ion binding"/>
    <property type="evidence" value="ECO:0007669"/>
    <property type="project" value="UniProtKB-KW"/>
</dbReference>
<keyword evidence="6" id="KW-0560">Oxidoreductase</keyword>
<keyword evidence="7" id="KW-1185">Reference proteome</keyword>
<dbReference type="PANTHER" id="PTHR11056">
    <property type="entry name" value="HOMOGENTISATE 1,2-DIOXYGENASE"/>
    <property type="match status" value="1"/>
</dbReference>
<dbReference type="GO" id="GO:0004411">
    <property type="term" value="F:homogentisate 1,2-dioxygenase activity"/>
    <property type="evidence" value="ECO:0007669"/>
    <property type="project" value="InterPro"/>
</dbReference>
<feature type="binding site" evidence="4">
    <location>
        <position position="335"/>
    </location>
    <ligand>
        <name>homogentisate</name>
        <dbReference type="ChEBI" id="CHEBI:16169"/>
    </ligand>
</feature>
<accession>K6WFF4</accession>
<feature type="active site" description="Proton acceptor" evidence="3">
    <location>
        <position position="282"/>
    </location>
</feature>
<dbReference type="RefSeq" id="WP_006594562.1">
    <property type="nucleotide sequence ID" value="NZ_BAHD01000095.1"/>
</dbReference>
<feature type="binding site" evidence="4">
    <location>
        <position position="326"/>
    </location>
    <ligand>
        <name>Fe cation</name>
        <dbReference type="ChEBI" id="CHEBI:24875"/>
    </ligand>
</feature>
<sequence length="415" mass="46320">MPYYRNIGNVPPKRHTQHRDENGKLYYEELMGEEGFSSSSSLLYHRNHPSSVGRARAWEVGDLSTTPNHPLKPLHFKLHELFEPGAQIDAVHGRRLLLGNGDVRLSYALVTTTSPWYRNAIGDELVYVERGNARLETVFGAFEVREGHYALVPRCTTHRWIPRVEGDEGYVEPLRLYFIEATSHIRPPKRFLSKYGQLLEHAPYCERDFVVPTQVLLAEDIGEDPNQVTDVYIKHRGPGPLGIGGTVHTLPFHPLDVVGWDGGLYPLLLHIDDYEPITGRIHQPPPAHQVWEGNNFVVCNFVPRKVDYHPLAIPVPYVHSNVDSDEVMFYTAGDYEARKGSGIGRGSVSLHPAGHPHGPQPGAAEASIGRDYFDETAVMVDTFRPLDLGEAALASDDGVYPYSWTGGAPLPEDAS</sequence>
<evidence type="ECO:0000256" key="1">
    <source>
        <dbReference type="ARBA" id="ARBA00001962"/>
    </source>
</evidence>
<dbReference type="OrthoDB" id="9811253at2"/>
<feature type="binding site" evidence="4">
    <location>
        <position position="319"/>
    </location>
    <ligand>
        <name>Fe cation</name>
        <dbReference type="ChEBI" id="CHEBI:24875"/>
    </ligand>
</feature>
<evidence type="ECO:0000313" key="6">
    <source>
        <dbReference type="EMBL" id="GAB98030.1"/>
    </source>
</evidence>
<gene>
    <name evidence="6" type="ORF">KILIM_095_00080</name>
</gene>
<feature type="domain" description="Homogentisate 1,2-dioxygenase C-terminal" evidence="5">
    <location>
        <begin position="313"/>
        <end position="382"/>
    </location>
</feature>
<dbReference type="AlphaFoldDB" id="K6WFF4"/>
<dbReference type="Pfam" id="PF04209">
    <property type="entry name" value="HgmA_C"/>
    <property type="match status" value="1"/>
</dbReference>
<organism evidence="6 7">
    <name type="scientific">Kineosphaera limosa NBRC 100340</name>
    <dbReference type="NCBI Taxonomy" id="1184609"/>
    <lineage>
        <taxon>Bacteria</taxon>
        <taxon>Bacillati</taxon>
        <taxon>Actinomycetota</taxon>
        <taxon>Actinomycetes</taxon>
        <taxon>Micrococcales</taxon>
        <taxon>Dermatophilaceae</taxon>
        <taxon>Kineosphaera</taxon>
    </lineage>
</organism>
<dbReference type="EMBL" id="BAHD01000095">
    <property type="protein sequence ID" value="GAB98030.1"/>
    <property type="molecule type" value="Genomic_DNA"/>
</dbReference>
<dbReference type="Gene3D" id="2.60.120.10">
    <property type="entry name" value="Jelly Rolls"/>
    <property type="match status" value="2"/>
</dbReference>
<dbReference type="eggNOG" id="COG3508">
    <property type="taxonomic scope" value="Bacteria"/>
</dbReference>
<protein>
    <submittedName>
        <fullName evidence="6">Putative dioxygenase</fullName>
    </submittedName>
</protein>
<name>K6WFF4_9MICO</name>
<dbReference type="InterPro" id="IPR046451">
    <property type="entry name" value="HgmA_C"/>
</dbReference>
<dbReference type="GO" id="GO:0006559">
    <property type="term" value="P:L-phenylalanine catabolic process"/>
    <property type="evidence" value="ECO:0007669"/>
    <property type="project" value="InterPro"/>
</dbReference>
<feature type="binding site" evidence="4">
    <location>
        <position position="357"/>
    </location>
    <ligand>
        <name>Fe cation</name>
        <dbReference type="ChEBI" id="CHEBI:24875"/>
    </ligand>
</feature>
<evidence type="ECO:0000259" key="5">
    <source>
        <dbReference type="Pfam" id="PF04209"/>
    </source>
</evidence>
<dbReference type="STRING" id="1184609.KILIM_095_00080"/>
<dbReference type="SUPFAM" id="SSF51182">
    <property type="entry name" value="RmlC-like cupins"/>
    <property type="match status" value="1"/>
</dbReference>
<dbReference type="GO" id="GO:0006570">
    <property type="term" value="P:tyrosine metabolic process"/>
    <property type="evidence" value="ECO:0007669"/>
    <property type="project" value="InterPro"/>
</dbReference>
<keyword evidence="4" id="KW-0408">Iron</keyword>
<keyword evidence="6" id="KW-0223">Dioxygenase</keyword>
<dbReference type="GO" id="GO:0005737">
    <property type="term" value="C:cytoplasm"/>
    <property type="evidence" value="ECO:0007669"/>
    <property type="project" value="TreeGrafter"/>
</dbReference>
<evidence type="ECO:0000256" key="2">
    <source>
        <dbReference type="ARBA" id="ARBA00007757"/>
    </source>
</evidence>
<dbReference type="Proteomes" id="UP000008366">
    <property type="component" value="Unassembled WGS sequence"/>
</dbReference>
<dbReference type="InterPro" id="IPR011051">
    <property type="entry name" value="RmlC_Cupin_sf"/>
</dbReference>
<feature type="binding site" evidence="4">
    <location>
        <position position="357"/>
    </location>
    <ligand>
        <name>homogentisate</name>
        <dbReference type="ChEBI" id="CHEBI:16169"/>
    </ligand>
</feature>
<comment type="cofactor">
    <cofactor evidence="1 4">
        <name>Fe cation</name>
        <dbReference type="ChEBI" id="CHEBI:24875"/>
    </cofactor>
</comment>
<comment type="similarity">
    <text evidence="2">Belongs to the homogentisate dioxygenase family.</text>
</comment>
<dbReference type="InterPro" id="IPR014710">
    <property type="entry name" value="RmlC-like_jellyroll"/>
</dbReference>
<evidence type="ECO:0000256" key="4">
    <source>
        <dbReference type="PIRSR" id="PIRSR605708-2"/>
    </source>
</evidence>
<proteinExistence type="inferred from homology"/>
<evidence type="ECO:0000313" key="7">
    <source>
        <dbReference type="Proteomes" id="UP000008366"/>
    </source>
</evidence>
<dbReference type="InterPro" id="IPR005708">
    <property type="entry name" value="Homogentis_dOase"/>
</dbReference>
<dbReference type="PANTHER" id="PTHR11056:SF0">
    <property type="entry name" value="HOMOGENTISATE 1,2-DIOXYGENASE"/>
    <property type="match status" value="1"/>
</dbReference>
<dbReference type="CDD" id="cd02208">
    <property type="entry name" value="cupin_RmlC-like"/>
    <property type="match status" value="1"/>
</dbReference>
<keyword evidence="4" id="KW-0479">Metal-binding</keyword>